<sequence>MSQVASAGRHPVVLPMTATQRELWRCRHDLGPCPAHTRALRLTGTVDDTRLAASARQVVATIDVLRAGFVTEPGEAPVVQPASPRVQQTTVDGDGTCLDVLDNHRRSAGQHSAPSVVVSVVRTAPAEVVLAVSGHPLLVDLRSLYLLLGAVMQHYLGRFRPDEYPTFTQAAAACAELAGQHGGRIAWWSRQLDRWPRPVDGPAVRARHQAQLSMTRSRWQRLCQVSAHAGNAGPLAIVALLTWWGQHTEPARRPVFQTTFDLRDYAGLGPVIGPFTDRLVFAVDTTDLTTMTFQDLVRRVHAGLLDSVVRYVPYGALRRFATERAPGELPGEVLINYCRTPPTSDTTRGERTLARHGLSIELFRESDLALRGAGADPGRAAIELELAEHRDGEALLVRADPARFPPDRVDALVRGLDRQIDQVTAQPSIRLADLPAD</sequence>
<dbReference type="InterPro" id="IPR023213">
    <property type="entry name" value="CAT-like_dom_sf"/>
</dbReference>
<evidence type="ECO:0000313" key="2">
    <source>
        <dbReference type="Proteomes" id="UP000248924"/>
    </source>
</evidence>
<dbReference type="RefSeq" id="WP_111213831.1">
    <property type="nucleotide sequence ID" value="NZ_POTY01000057.1"/>
</dbReference>
<dbReference type="Gene3D" id="3.30.559.10">
    <property type="entry name" value="Chloramphenicol acetyltransferase-like domain"/>
    <property type="match status" value="1"/>
</dbReference>
<dbReference type="Gene3D" id="3.30.559.30">
    <property type="entry name" value="Nonribosomal peptide synthetase, condensation domain"/>
    <property type="match status" value="1"/>
</dbReference>
<name>A0A2W2E4X9_9ACTN</name>
<dbReference type="SUPFAM" id="SSF52777">
    <property type="entry name" value="CoA-dependent acyltransferases"/>
    <property type="match status" value="2"/>
</dbReference>
<dbReference type="OrthoDB" id="4249762at2"/>
<dbReference type="Proteomes" id="UP000248924">
    <property type="component" value="Unassembled WGS sequence"/>
</dbReference>
<organism evidence="1 2">
    <name type="scientific">Micromonospora craterilacus</name>
    <dbReference type="NCBI Taxonomy" id="1655439"/>
    <lineage>
        <taxon>Bacteria</taxon>
        <taxon>Bacillati</taxon>
        <taxon>Actinomycetota</taxon>
        <taxon>Actinomycetes</taxon>
        <taxon>Micromonosporales</taxon>
        <taxon>Micromonosporaceae</taxon>
        <taxon>Micromonospora</taxon>
    </lineage>
</organism>
<dbReference type="PANTHER" id="PTHR45527">
    <property type="entry name" value="NONRIBOSOMAL PEPTIDE SYNTHETASE"/>
    <property type="match status" value="1"/>
</dbReference>
<dbReference type="EMBL" id="POTY01000057">
    <property type="protein sequence ID" value="PZG19356.1"/>
    <property type="molecule type" value="Genomic_DNA"/>
</dbReference>
<evidence type="ECO:0000313" key="1">
    <source>
        <dbReference type="EMBL" id="PZG19356.1"/>
    </source>
</evidence>
<dbReference type="PANTHER" id="PTHR45527:SF1">
    <property type="entry name" value="FATTY ACID SYNTHASE"/>
    <property type="match status" value="1"/>
</dbReference>
<dbReference type="GO" id="GO:0031177">
    <property type="term" value="F:phosphopantetheine binding"/>
    <property type="evidence" value="ECO:0007669"/>
    <property type="project" value="TreeGrafter"/>
</dbReference>
<dbReference type="GO" id="GO:0005737">
    <property type="term" value="C:cytoplasm"/>
    <property type="evidence" value="ECO:0007669"/>
    <property type="project" value="TreeGrafter"/>
</dbReference>
<accession>A0A2W2E4X9</accession>
<protein>
    <recommendedName>
        <fullName evidence="3">Condensation domain-containing protein</fullName>
    </recommendedName>
</protein>
<comment type="caution">
    <text evidence="1">The sequence shown here is derived from an EMBL/GenBank/DDBJ whole genome shotgun (WGS) entry which is preliminary data.</text>
</comment>
<keyword evidence="2" id="KW-1185">Reference proteome</keyword>
<gene>
    <name evidence="1" type="ORF">C1I95_11695</name>
</gene>
<dbReference type="AlphaFoldDB" id="A0A2W2E4X9"/>
<proteinExistence type="predicted"/>
<evidence type="ECO:0008006" key="3">
    <source>
        <dbReference type="Google" id="ProtNLM"/>
    </source>
</evidence>
<dbReference type="GO" id="GO:0044550">
    <property type="term" value="P:secondary metabolite biosynthetic process"/>
    <property type="evidence" value="ECO:0007669"/>
    <property type="project" value="TreeGrafter"/>
</dbReference>
<dbReference type="GO" id="GO:0043041">
    <property type="term" value="P:amino acid activation for nonribosomal peptide biosynthetic process"/>
    <property type="evidence" value="ECO:0007669"/>
    <property type="project" value="TreeGrafter"/>
</dbReference>
<reference evidence="1 2" key="1">
    <citation type="submission" date="2018-01" db="EMBL/GenBank/DDBJ databases">
        <title>Draft genome sequence of Jishengella sp. NA12.</title>
        <authorList>
            <person name="Sahin N."/>
            <person name="Ay H."/>
            <person name="Saygin H."/>
        </authorList>
    </citation>
    <scope>NUCLEOTIDE SEQUENCE [LARGE SCALE GENOMIC DNA]</scope>
    <source>
        <strain evidence="1 2">NA12</strain>
    </source>
</reference>